<comment type="cofactor">
    <cofactor evidence="10">
        <name>Mn(2+)</name>
        <dbReference type="ChEBI" id="CHEBI:29035"/>
    </cofactor>
    <text evidence="10">Binds 1 Mn(2+) ion per subunit.</text>
</comment>
<feature type="binding site" evidence="10">
    <location>
        <position position="286"/>
    </location>
    <ligand>
        <name>ATP</name>
        <dbReference type="ChEBI" id="CHEBI:30616"/>
    </ligand>
</feature>
<feature type="binding site" evidence="10">
    <location>
        <position position="202"/>
    </location>
    <ligand>
        <name>ATP</name>
        <dbReference type="ChEBI" id="CHEBI:30616"/>
    </ligand>
</feature>
<protein>
    <recommendedName>
        <fullName evidence="3 10">Phosphoenolpyruvate carboxykinase (ATP)</fullName>
        <shortName evidence="10">PCK</shortName>
        <shortName evidence="10">PEP carboxykinase</shortName>
        <shortName evidence="10">PEPCK</shortName>
        <ecNumber evidence="3 10">4.1.1.49</ecNumber>
    </recommendedName>
</protein>
<keyword evidence="10" id="KW-0464">Manganese</keyword>
<dbReference type="EMBL" id="DXAQ01000132">
    <property type="protein sequence ID" value="HIZ90047.1"/>
    <property type="molecule type" value="Genomic_DNA"/>
</dbReference>
<dbReference type="Pfam" id="PF01293">
    <property type="entry name" value="PEPCK_ATP"/>
    <property type="match status" value="1"/>
</dbReference>
<comment type="similarity">
    <text evidence="2 10">Belongs to the phosphoenolpyruvate carboxykinase (ATP) family.</text>
</comment>
<dbReference type="InterPro" id="IPR001272">
    <property type="entry name" value="PEP_carboxykinase_ATP"/>
</dbReference>
<evidence type="ECO:0000256" key="9">
    <source>
        <dbReference type="ARBA" id="ARBA00047371"/>
    </source>
</evidence>
<comment type="function">
    <text evidence="10">Involved in the gluconeogenesis. Catalyzes the conversion of oxaloacetate (OAA) to phosphoenolpyruvate (PEP) through direct phosphoryl transfer between the nucleoside triphosphate and OAA.</text>
</comment>
<dbReference type="NCBIfam" id="NF006821">
    <property type="entry name" value="PRK09344.1-3"/>
    <property type="match status" value="1"/>
</dbReference>
<dbReference type="GO" id="GO:0006094">
    <property type="term" value="P:gluconeogenesis"/>
    <property type="evidence" value="ECO:0007669"/>
    <property type="project" value="UniProtKB-UniRule"/>
</dbReference>
<feature type="binding site" evidence="10">
    <location>
        <position position="258"/>
    </location>
    <ligand>
        <name>Mn(2+)</name>
        <dbReference type="ChEBI" id="CHEBI:29035"/>
    </ligand>
</feature>
<dbReference type="SUPFAM" id="SSF68923">
    <property type="entry name" value="PEP carboxykinase N-terminal domain"/>
    <property type="match status" value="1"/>
</dbReference>
<dbReference type="InterPro" id="IPR008210">
    <property type="entry name" value="PEP_carboxykinase_N"/>
</dbReference>
<evidence type="ECO:0000256" key="10">
    <source>
        <dbReference type="HAMAP-Rule" id="MF_00453"/>
    </source>
</evidence>
<keyword evidence="6 10" id="KW-0210">Decarboxylase</keyword>
<dbReference type="Gene3D" id="3.90.228.20">
    <property type="match status" value="1"/>
</dbReference>
<dbReference type="NCBIfam" id="NF006820">
    <property type="entry name" value="PRK09344.1-2"/>
    <property type="match status" value="1"/>
</dbReference>
<name>A0A9D2GVC6_9BACT</name>
<evidence type="ECO:0000256" key="3">
    <source>
        <dbReference type="ARBA" id="ARBA00012363"/>
    </source>
</evidence>
<keyword evidence="10" id="KW-0963">Cytoplasm</keyword>
<dbReference type="SUPFAM" id="SSF53795">
    <property type="entry name" value="PEP carboxykinase-like"/>
    <property type="match status" value="1"/>
</dbReference>
<keyword evidence="5 10" id="KW-0547">Nucleotide-binding</keyword>
<dbReference type="GO" id="GO:0005524">
    <property type="term" value="F:ATP binding"/>
    <property type="evidence" value="ECO:0007669"/>
    <property type="project" value="UniProtKB-UniRule"/>
</dbReference>
<gene>
    <name evidence="10 11" type="primary">pckA</name>
    <name evidence="11" type="ORF">H9804_08870</name>
</gene>
<dbReference type="HAMAP" id="MF_00453">
    <property type="entry name" value="PEPCK_ATP"/>
    <property type="match status" value="1"/>
</dbReference>
<dbReference type="InterPro" id="IPR015994">
    <property type="entry name" value="PEPCK_ATP_CS"/>
</dbReference>
<keyword evidence="10" id="KW-0479">Metal-binding</keyword>
<evidence type="ECO:0000313" key="12">
    <source>
        <dbReference type="Proteomes" id="UP000824176"/>
    </source>
</evidence>
<feature type="binding site" evidence="10">
    <location>
        <position position="59"/>
    </location>
    <ligand>
        <name>substrate</name>
    </ligand>
</feature>
<evidence type="ECO:0000256" key="4">
    <source>
        <dbReference type="ARBA" id="ARBA00022432"/>
    </source>
</evidence>
<evidence type="ECO:0000256" key="6">
    <source>
        <dbReference type="ARBA" id="ARBA00022793"/>
    </source>
</evidence>
<dbReference type="GO" id="GO:0046872">
    <property type="term" value="F:metal ion binding"/>
    <property type="evidence" value="ECO:0007669"/>
    <property type="project" value="UniProtKB-KW"/>
</dbReference>
<feature type="binding site" evidence="10">
    <location>
        <begin position="237"/>
        <end position="245"/>
    </location>
    <ligand>
        <name>ATP</name>
        <dbReference type="ChEBI" id="CHEBI:30616"/>
    </ligand>
</feature>
<feature type="binding site" evidence="10">
    <location>
        <position position="196"/>
    </location>
    <ligand>
        <name>substrate</name>
    </ligand>
</feature>
<dbReference type="PANTHER" id="PTHR30031:SF0">
    <property type="entry name" value="PHOSPHOENOLPYRUVATE CARBOXYKINASE (ATP)"/>
    <property type="match status" value="1"/>
</dbReference>
<evidence type="ECO:0000256" key="8">
    <source>
        <dbReference type="ARBA" id="ARBA00023239"/>
    </source>
</evidence>
<proteinExistence type="inferred from homology"/>
<dbReference type="Proteomes" id="UP000824176">
    <property type="component" value="Unassembled WGS sequence"/>
</dbReference>
<keyword evidence="4 10" id="KW-0312">Gluconeogenesis</keyword>
<dbReference type="InterPro" id="IPR013035">
    <property type="entry name" value="PEP_carboxykinase_C"/>
</dbReference>
<keyword evidence="8 10" id="KW-0456">Lyase</keyword>
<feature type="binding site" evidence="10">
    <location>
        <position position="202"/>
    </location>
    <ligand>
        <name>substrate</name>
    </ligand>
</feature>
<evidence type="ECO:0000256" key="5">
    <source>
        <dbReference type="ARBA" id="ARBA00022741"/>
    </source>
</evidence>
<comment type="caution">
    <text evidence="10">Lacks conserved residue(s) required for the propagation of feature annotation.</text>
</comment>
<comment type="subcellular location">
    <subcellularLocation>
        <location evidence="10">Cytoplasm</location>
    </subcellularLocation>
</comment>
<dbReference type="PIRSF" id="PIRSF006294">
    <property type="entry name" value="PEP_crbxkin"/>
    <property type="match status" value="1"/>
</dbReference>
<dbReference type="Gene3D" id="2.170.8.10">
    <property type="entry name" value="Phosphoenolpyruvate Carboxykinase, domain 2"/>
    <property type="match status" value="1"/>
</dbReference>
<reference evidence="11" key="1">
    <citation type="journal article" date="2021" name="PeerJ">
        <title>Extensive microbial diversity within the chicken gut microbiome revealed by metagenomics and culture.</title>
        <authorList>
            <person name="Gilroy R."/>
            <person name="Ravi A."/>
            <person name="Getino M."/>
            <person name="Pursley I."/>
            <person name="Horton D.L."/>
            <person name="Alikhan N.F."/>
            <person name="Baker D."/>
            <person name="Gharbi K."/>
            <person name="Hall N."/>
            <person name="Watson M."/>
            <person name="Adriaenssens E.M."/>
            <person name="Foster-Nyarko E."/>
            <person name="Jarju S."/>
            <person name="Secka A."/>
            <person name="Antonio M."/>
            <person name="Oren A."/>
            <person name="Chaudhuri R.R."/>
            <person name="La Ragione R."/>
            <person name="Hildebrand F."/>
            <person name="Pallen M.J."/>
        </authorList>
    </citation>
    <scope>NUCLEOTIDE SEQUENCE</scope>
    <source>
        <strain evidence="11">ChiW4-1371</strain>
    </source>
</reference>
<dbReference type="EC" id="4.1.1.49" evidence="3 10"/>
<dbReference type="PANTHER" id="PTHR30031">
    <property type="entry name" value="PHOSPHOENOLPYRUVATE CARBOXYKINASE ATP"/>
    <property type="match status" value="1"/>
</dbReference>
<comment type="caution">
    <text evidence="11">The sequence shown here is derived from an EMBL/GenBank/DDBJ whole genome shotgun (WGS) entry which is preliminary data.</text>
</comment>
<dbReference type="NCBIfam" id="TIGR00224">
    <property type="entry name" value="pckA"/>
    <property type="match status" value="1"/>
</dbReference>
<evidence type="ECO:0000313" key="11">
    <source>
        <dbReference type="EMBL" id="HIZ90047.1"/>
    </source>
</evidence>
<feature type="binding site" evidence="10">
    <location>
        <position position="324"/>
    </location>
    <ligand>
        <name>ATP</name>
        <dbReference type="ChEBI" id="CHEBI:30616"/>
    </ligand>
</feature>
<comment type="catalytic activity">
    <reaction evidence="9 10">
        <text>oxaloacetate + ATP = phosphoenolpyruvate + ADP + CO2</text>
        <dbReference type="Rhea" id="RHEA:18617"/>
        <dbReference type="ChEBI" id="CHEBI:16452"/>
        <dbReference type="ChEBI" id="CHEBI:16526"/>
        <dbReference type="ChEBI" id="CHEBI:30616"/>
        <dbReference type="ChEBI" id="CHEBI:58702"/>
        <dbReference type="ChEBI" id="CHEBI:456216"/>
        <dbReference type="EC" id="4.1.1.49"/>
    </reaction>
</comment>
<evidence type="ECO:0000256" key="2">
    <source>
        <dbReference type="ARBA" id="ARBA00006052"/>
    </source>
</evidence>
<organism evidence="11 12">
    <name type="scientific">Candidatus Mucispirillum faecigallinarum</name>
    <dbReference type="NCBI Taxonomy" id="2838699"/>
    <lineage>
        <taxon>Bacteria</taxon>
        <taxon>Pseudomonadati</taxon>
        <taxon>Deferribacterota</taxon>
        <taxon>Deferribacteres</taxon>
        <taxon>Deferribacterales</taxon>
        <taxon>Mucispirillaceae</taxon>
        <taxon>Mucispirillum</taxon>
    </lineage>
</organism>
<feature type="binding site" evidence="10">
    <location>
        <position position="221"/>
    </location>
    <ligand>
        <name>ATP</name>
        <dbReference type="ChEBI" id="CHEBI:30616"/>
    </ligand>
</feature>
<keyword evidence="7 10" id="KW-0067">ATP-binding</keyword>
<sequence>MSSYNASTDYLKSYGINNPKAIYLNMPTEALYEEAIKRNEGHVVKGGAMVFETGTHTGRSAQDKYVVREATSEKDVNWDSSAAKEASEAQFETLYKDMMAFCDGKELFVQELYAGADESCRLKVRVIGEFAWHNMFARNMFICENDLSKLKGFQADFTVIYLPNFQADTAKHGTRSSTVIMLNFAKKVVLIGGTQYAGELKKSVFTVMNYYLPKQGIMSMHCSANIGEKGDTAIFFGLSGTGKTTLSSDPKRVLIGDDEHGWNDKGVFNIEGGCYAKVIKLSKEMEPDIYRTTHTYGTILENVVYDPITREIDLDSDKLTENTRSSYPLSEMPRISPNNRGGQPKNIIFLTYDAFGVLPPVAKLNLNQAMYHFVSGYTAKVAGTEKGVKEPTATFSTCFGEPFMVFHPFYYAKILAEKMKANGVNAYLVNTGLFGGKYGVGQRFSIKDTRAIVNAILDGEVDKGGFHECPVFGFGIPNAIPGVNPEILDPSKGWKDQAEYSAALKELASKFIANFKKYPENDMTSEVLKGAPKA</sequence>
<dbReference type="PROSITE" id="PS00532">
    <property type="entry name" value="PEPCK_ATP"/>
    <property type="match status" value="1"/>
</dbReference>
<dbReference type="Gene3D" id="3.40.449.10">
    <property type="entry name" value="Phosphoenolpyruvate Carboxykinase, domain 1"/>
    <property type="match status" value="1"/>
</dbReference>
<dbReference type="GO" id="GO:0004612">
    <property type="term" value="F:phosphoenolpyruvate carboxykinase (ATP) activity"/>
    <property type="evidence" value="ECO:0007669"/>
    <property type="project" value="UniProtKB-UniRule"/>
</dbReference>
<comment type="pathway">
    <text evidence="1 10">Carbohydrate biosynthesis; gluconeogenesis.</text>
</comment>
<feature type="binding site" evidence="10">
    <location>
        <position position="202"/>
    </location>
    <ligand>
        <name>Mn(2+)</name>
        <dbReference type="ChEBI" id="CHEBI:29035"/>
    </ligand>
</feature>
<feature type="binding site" evidence="10">
    <location>
        <position position="221"/>
    </location>
    <ligand>
        <name>Mn(2+)</name>
        <dbReference type="ChEBI" id="CHEBI:29035"/>
    </ligand>
</feature>
<reference evidence="11" key="2">
    <citation type="submission" date="2021-04" db="EMBL/GenBank/DDBJ databases">
        <authorList>
            <person name="Gilroy R."/>
        </authorList>
    </citation>
    <scope>NUCLEOTIDE SEQUENCE</scope>
    <source>
        <strain evidence="11">ChiW4-1371</strain>
    </source>
</reference>
<feature type="binding site" evidence="10">
    <location>
        <position position="449"/>
    </location>
    <ligand>
        <name>ATP</name>
        <dbReference type="ChEBI" id="CHEBI:30616"/>
    </ligand>
</feature>
<dbReference type="GO" id="GO:0005829">
    <property type="term" value="C:cytosol"/>
    <property type="evidence" value="ECO:0007669"/>
    <property type="project" value="TreeGrafter"/>
</dbReference>
<dbReference type="AlphaFoldDB" id="A0A9D2GVC6"/>
<feature type="binding site" evidence="10">
    <location>
        <position position="324"/>
    </location>
    <ligand>
        <name>substrate</name>
    </ligand>
</feature>
<evidence type="ECO:0000256" key="1">
    <source>
        <dbReference type="ARBA" id="ARBA00004742"/>
    </source>
</evidence>
<evidence type="ECO:0000256" key="7">
    <source>
        <dbReference type="ARBA" id="ARBA00022840"/>
    </source>
</evidence>
<accession>A0A9D2GVC6</accession>